<accession>A0A371BZ94</accession>
<dbReference type="InterPro" id="IPR052228">
    <property type="entry name" value="Sec_Metab_Biosynth_Oxidored"/>
</dbReference>
<dbReference type="InterPro" id="IPR036291">
    <property type="entry name" value="NAD(P)-bd_dom_sf"/>
</dbReference>
<evidence type="ECO:0000313" key="2">
    <source>
        <dbReference type="EMBL" id="RDW23132.1"/>
    </source>
</evidence>
<sequence length="230" mass="25558">MPSLSEIKQFNSTHTPSVNKAVGVFFGGTSGIGKETAYMFAQKFDRPTVFIVGRSEEAGSQIVADLNRLNARATFIKSDLSQMKEVLRVSEIVKNDTSKINLLFLSQGILSTAGRTETAEGIDLRMALNYYGRWLAVKELAPLVQKAYNDGDKDNARVVSVLAPGNEGPYQENDMQLRNKFSLANQNRHITQFTSAAVLRFSRIYPDLSFIHANPGYVATGITRELPWYV</sequence>
<evidence type="ECO:0000256" key="1">
    <source>
        <dbReference type="ARBA" id="ARBA00023002"/>
    </source>
</evidence>
<dbReference type="GO" id="GO:0016491">
    <property type="term" value="F:oxidoreductase activity"/>
    <property type="evidence" value="ECO:0007669"/>
    <property type="project" value="UniProtKB-KW"/>
</dbReference>
<dbReference type="VEuPathDB" id="FungiDB:YALI0_B21692g"/>
<dbReference type="Proteomes" id="UP000256601">
    <property type="component" value="Unassembled WGS sequence"/>
</dbReference>
<proteinExistence type="predicted"/>
<name>A0A371BZ94_YARLL</name>
<dbReference type="PANTHER" id="PTHR47534:SF3">
    <property type="entry name" value="ALCOHOL DEHYDROGENASE-LIKE C-TERMINAL DOMAIN-CONTAINING PROTEIN"/>
    <property type="match status" value="1"/>
</dbReference>
<dbReference type="PANTHER" id="PTHR47534">
    <property type="entry name" value="YALI0E05731P"/>
    <property type="match status" value="1"/>
</dbReference>
<dbReference type="VEuPathDB" id="FungiDB:YALI1_B28357g"/>
<organism evidence="2 3">
    <name type="scientific">Yarrowia lipolytica</name>
    <name type="common">Candida lipolytica</name>
    <dbReference type="NCBI Taxonomy" id="4952"/>
    <lineage>
        <taxon>Eukaryota</taxon>
        <taxon>Fungi</taxon>
        <taxon>Dikarya</taxon>
        <taxon>Ascomycota</taxon>
        <taxon>Saccharomycotina</taxon>
        <taxon>Dipodascomycetes</taxon>
        <taxon>Dipodascales</taxon>
        <taxon>Dipodascales incertae sedis</taxon>
        <taxon>Yarrowia</taxon>
    </lineage>
</organism>
<dbReference type="SUPFAM" id="SSF51735">
    <property type="entry name" value="NAD(P)-binding Rossmann-fold domains"/>
    <property type="match status" value="1"/>
</dbReference>
<dbReference type="InterPro" id="IPR002347">
    <property type="entry name" value="SDR_fam"/>
</dbReference>
<dbReference type="EMBL" id="KZ859110">
    <property type="protein sequence ID" value="RDW23132.1"/>
    <property type="molecule type" value="Genomic_DNA"/>
</dbReference>
<evidence type="ECO:0000313" key="3">
    <source>
        <dbReference type="Proteomes" id="UP000256601"/>
    </source>
</evidence>
<reference evidence="2 3" key="1">
    <citation type="submission" date="2018-07" db="EMBL/GenBank/DDBJ databases">
        <title>Draft Genome Assemblies for Five Robust Yarrowia lipolytica Strains Exhibiting High Lipid Production and Pentose Sugar Utilization and Sugar Alcohol Secretion from Undetoxified Lignocellulosic Biomass Hydrolysates.</title>
        <authorList>
            <consortium name="DOE Joint Genome Institute"/>
            <person name="Walker C."/>
            <person name="Ryu S."/>
            <person name="Na H."/>
            <person name="Zane M."/>
            <person name="LaButti K."/>
            <person name="Lipzen A."/>
            <person name="Haridas S."/>
            <person name="Barry K."/>
            <person name="Grigoriev I.V."/>
            <person name="Quarterman J."/>
            <person name="Slininger P."/>
            <person name="Dien B."/>
            <person name="Trinh C.T."/>
        </authorList>
    </citation>
    <scope>NUCLEOTIDE SEQUENCE [LARGE SCALE GENOMIC DNA]</scope>
    <source>
        <strain evidence="2 3">YB392</strain>
    </source>
</reference>
<gene>
    <name evidence="2" type="ORF">B0I71DRAFT_136453</name>
</gene>
<dbReference type="Gene3D" id="3.40.50.720">
    <property type="entry name" value="NAD(P)-binding Rossmann-like Domain"/>
    <property type="match status" value="1"/>
</dbReference>
<evidence type="ECO:0008006" key="4">
    <source>
        <dbReference type="Google" id="ProtNLM"/>
    </source>
</evidence>
<keyword evidence="1" id="KW-0560">Oxidoreductase</keyword>
<dbReference type="Pfam" id="PF00106">
    <property type="entry name" value="adh_short"/>
    <property type="match status" value="1"/>
</dbReference>
<dbReference type="AlphaFoldDB" id="A0A371BZ94"/>
<protein>
    <recommendedName>
        <fullName evidence="4">Oxidoreductase</fullName>
    </recommendedName>
</protein>
<feature type="non-terminal residue" evidence="2">
    <location>
        <position position="230"/>
    </location>
</feature>